<accession>A0A9X4S7M5</accession>
<gene>
    <name evidence="2" type="ORF">H010_03422</name>
</gene>
<evidence type="ECO:0000313" key="2">
    <source>
        <dbReference type="EMBL" id="MDG5974285.1"/>
    </source>
</evidence>
<evidence type="ECO:0000256" key="1">
    <source>
        <dbReference type="SAM" id="SignalP"/>
    </source>
</evidence>
<evidence type="ECO:0000313" key="3">
    <source>
        <dbReference type="Proteomes" id="UP001152876"/>
    </source>
</evidence>
<reference evidence="2" key="1">
    <citation type="submission" date="2013-01" db="EMBL/GenBank/DDBJ databases">
        <title>Genome draft of Hydrogenophaga taeniospiralis 2K1.</title>
        <authorList>
            <person name="Gomila M."/>
            <person name="Lalucat J."/>
        </authorList>
    </citation>
    <scope>NUCLEOTIDE SEQUENCE</scope>
    <source>
        <strain evidence="2">CCUG 15921</strain>
    </source>
</reference>
<organism evidence="2 3">
    <name type="scientific">Hydrogenophaga taeniospiralis CCUG 15921</name>
    <dbReference type="NCBI Taxonomy" id="1281780"/>
    <lineage>
        <taxon>Bacteria</taxon>
        <taxon>Pseudomonadati</taxon>
        <taxon>Pseudomonadota</taxon>
        <taxon>Betaproteobacteria</taxon>
        <taxon>Burkholderiales</taxon>
        <taxon>Comamonadaceae</taxon>
        <taxon>Hydrogenophaga</taxon>
    </lineage>
</organism>
<proteinExistence type="predicted"/>
<dbReference type="AlphaFoldDB" id="A0A9X4S7M5"/>
<comment type="caution">
    <text evidence="2">The sequence shown here is derived from an EMBL/GenBank/DDBJ whole genome shotgun (WGS) entry which is preliminary data.</text>
</comment>
<sequence length="89" mass="9163">MQEETMSQPFTRAMARPLVAAALFGALALPGAAAFAASASPSGTGGKKVPAKVSFINAPSSETPAAREKRLRRECKGRPNAGACLGFTR</sequence>
<feature type="signal peptide" evidence="1">
    <location>
        <begin position="1"/>
        <end position="36"/>
    </location>
</feature>
<protein>
    <submittedName>
        <fullName evidence="2">Uncharacterized protein</fullName>
    </submittedName>
</protein>
<feature type="chain" id="PRO_5040868645" evidence="1">
    <location>
        <begin position="37"/>
        <end position="89"/>
    </location>
</feature>
<keyword evidence="1" id="KW-0732">Signal</keyword>
<dbReference type="Proteomes" id="UP001152876">
    <property type="component" value="Unassembled WGS sequence"/>
</dbReference>
<name>A0A9X4S7M5_9BURK</name>
<keyword evidence="3" id="KW-1185">Reference proteome</keyword>
<dbReference type="EMBL" id="AOGK01000002">
    <property type="protein sequence ID" value="MDG5974285.1"/>
    <property type="molecule type" value="Genomic_DNA"/>
</dbReference>